<dbReference type="EMBL" id="BSXT01000762">
    <property type="protein sequence ID" value="GMF33676.1"/>
    <property type="molecule type" value="Genomic_DNA"/>
</dbReference>
<protein>
    <submittedName>
        <fullName evidence="1">Unnamed protein product</fullName>
    </submittedName>
</protein>
<evidence type="ECO:0000313" key="1">
    <source>
        <dbReference type="EMBL" id="GMF33676.1"/>
    </source>
</evidence>
<evidence type="ECO:0000313" key="2">
    <source>
        <dbReference type="Proteomes" id="UP001165121"/>
    </source>
</evidence>
<keyword evidence="2" id="KW-1185">Reference proteome</keyword>
<name>A0A9W7CL27_9STRA</name>
<proteinExistence type="predicted"/>
<comment type="caution">
    <text evidence="1">The sequence shown here is derived from an EMBL/GenBank/DDBJ whole genome shotgun (WGS) entry which is preliminary data.</text>
</comment>
<gene>
    <name evidence="1" type="ORF">Pfra01_000841100</name>
</gene>
<dbReference type="Proteomes" id="UP001165121">
    <property type="component" value="Unassembled WGS sequence"/>
</dbReference>
<organism evidence="1 2">
    <name type="scientific">Phytophthora fragariaefolia</name>
    <dbReference type="NCBI Taxonomy" id="1490495"/>
    <lineage>
        <taxon>Eukaryota</taxon>
        <taxon>Sar</taxon>
        <taxon>Stramenopiles</taxon>
        <taxon>Oomycota</taxon>
        <taxon>Peronosporomycetes</taxon>
        <taxon>Peronosporales</taxon>
        <taxon>Peronosporaceae</taxon>
        <taxon>Phytophthora</taxon>
    </lineage>
</organism>
<reference evidence="1" key="1">
    <citation type="submission" date="2023-04" db="EMBL/GenBank/DDBJ databases">
        <title>Phytophthora fragariaefolia NBRC 109709.</title>
        <authorList>
            <person name="Ichikawa N."/>
            <person name="Sato H."/>
            <person name="Tonouchi N."/>
        </authorList>
    </citation>
    <scope>NUCLEOTIDE SEQUENCE</scope>
    <source>
        <strain evidence="1">NBRC 109709</strain>
    </source>
</reference>
<sequence>MTKTKQESVRLLGQPTDCWLDDASCCTFVDVFCLRYGLSLLMKVFKRTGFLQLEVLYEIPIQPCRAAQVPAKQCHRGVQYCYNLVLSVPTQRLMFSSFAYVLLKYDLPEHTVNIEVVEFLRQDKLETR</sequence>
<accession>A0A9W7CL27</accession>
<dbReference type="AlphaFoldDB" id="A0A9W7CL27"/>